<evidence type="ECO:0000313" key="4">
    <source>
        <dbReference type="EMBL" id="MTD52493.1"/>
    </source>
</evidence>
<sequence length="132" mass="14156">MRDLRRRTRTPLRRTTTSAHRGHGPGGGGRDQQAPRVIASGSTEYPTAVSSGPDDPLGKRAKTDGRALGAVGELWLRGPEMFLGYLDSELDEEAFTSDGWVRTGDLATMDEDGFVTIADSGWTSYGAEGEPS</sequence>
<dbReference type="GO" id="GO:0031956">
    <property type="term" value="F:medium-chain fatty acid-CoA ligase activity"/>
    <property type="evidence" value="ECO:0007669"/>
    <property type="project" value="TreeGrafter"/>
</dbReference>
<dbReference type="Gene3D" id="3.40.50.12780">
    <property type="entry name" value="N-terminal domain of ligase-like"/>
    <property type="match status" value="1"/>
</dbReference>
<evidence type="ECO:0000256" key="2">
    <source>
        <dbReference type="ARBA" id="ARBA00022598"/>
    </source>
</evidence>
<dbReference type="GO" id="GO:0006631">
    <property type="term" value="P:fatty acid metabolic process"/>
    <property type="evidence" value="ECO:0007669"/>
    <property type="project" value="TreeGrafter"/>
</dbReference>
<proteinExistence type="inferred from homology"/>
<reference evidence="4 5" key="1">
    <citation type="submission" date="2019-11" db="EMBL/GenBank/DDBJ databases">
        <title>Draft genome of Amycolatopsis RM579.</title>
        <authorList>
            <person name="Duangmal K."/>
            <person name="Mingma R."/>
        </authorList>
    </citation>
    <scope>NUCLEOTIDE SEQUENCE [LARGE SCALE GENOMIC DNA]</scope>
    <source>
        <strain evidence="4 5">RM579</strain>
    </source>
</reference>
<dbReference type="SUPFAM" id="SSF56801">
    <property type="entry name" value="Acetyl-CoA synthetase-like"/>
    <property type="match status" value="1"/>
</dbReference>
<accession>A0A6N7YUG1</accession>
<keyword evidence="2" id="KW-0436">Ligase</keyword>
<comment type="similarity">
    <text evidence="1">Belongs to the ATP-dependent AMP-binding enzyme family.</text>
</comment>
<keyword evidence="5" id="KW-1185">Reference proteome</keyword>
<protein>
    <submittedName>
        <fullName evidence="4">AMP-binding protein</fullName>
    </submittedName>
</protein>
<dbReference type="AlphaFoldDB" id="A0A6N7YUG1"/>
<feature type="compositionally biased region" description="Basic residues" evidence="3">
    <location>
        <begin position="1"/>
        <end position="12"/>
    </location>
</feature>
<dbReference type="InterPro" id="IPR042099">
    <property type="entry name" value="ANL_N_sf"/>
</dbReference>
<comment type="caution">
    <text evidence="4">The sequence shown here is derived from an EMBL/GenBank/DDBJ whole genome shotgun (WGS) entry which is preliminary data.</text>
</comment>
<feature type="compositionally biased region" description="Polar residues" evidence="3">
    <location>
        <begin position="40"/>
        <end position="50"/>
    </location>
</feature>
<feature type="region of interest" description="Disordered" evidence="3">
    <location>
        <begin position="1"/>
        <end position="64"/>
    </location>
</feature>
<name>A0A6N7YUG1_9PSEU</name>
<dbReference type="Proteomes" id="UP000440096">
    <property type="component" value="Unassembled WGS sequence"/>
</dbReference>
<gene>
    <name evidence="4" type="ORF">GKO32_00635</name>
</gene>
<organism evidence="4 5">
    <name type="scientific">Amycolatopsis pithecellobii</name>
    <dbReference type="NCBI Taxonomy" id="664692"/>
    <lineage>
        <taxon>Bacteria</taxon>
        <taxon>Bacillati</taxon>
        <taxon>Actinomycetota</taxon>
        <taxon>Actinomycetes</taxon>
        <taxon>Pseudonocardiales</taxon>
        <taxon>Pseudonocardiaceae</taxon>
        <taxon>Amycolatopsis</taxon>
    </lineage>
</organism>
<dbReference type="PANTHER" id="PTHR43201:SF5">
    <property type="entry name" value="MEDIUM-CHAIN ACYL-COA LIGASE ACSF2, MITOCHONDRIAL"/>
    <property type="match status" value="1"/>
</dbReference>
<dbReference type="PANTHER" id="PTHR43201">
    <property type="entry name" value="ACYL-COA SYNTHETASE"/>
    <property type="match status" value="1"/>
</dbReference>
<evidence type="ECO:0000256" key="1">
    <source>
        <dbReference type="ARBA" id="ARBA00006432"/>
    </source>
</evidence>
<dbReference type="OrthoDB" id="9803968at2"/>
<dbReference type="EMBL" id="WMBA01000001">
    <property type="protein sequence ID" value="MTD52493.1"/>
    <property type="molecule type" value="Genomic_DNA"/>
</dbReference>
<evidence type="ECO:0000313" key="5">
    <source>
        <dbReference type="Proteomes" id="UP000440096"/>
    </source>
</evidence>
<evidence type="ECO:0000256" key="3">
    <source>
        <dbReference type="SAM" id="MobiDB-lite"/>
    </source>
</evidence>